<sequence length="905" mass="100619">MPHLGDPRIIDLEVLEADPAPAFALVISTTALPFDILFSNKALRSGNLRDEILTPDGSALVFQSWAQAVRQFPPRFQFAGWSWTAEVTGRNSTWKIVRAVEPLKGGSKVTTAVHNVAPMHQRKWLTPEEPLHALPQPANETVLSTQLNSIQTMMEMSDVGVFEFEPAGALRHANNAWFRLSSHPKDFYSDYSFMDLVHPEDTDVAMSAWNTLVGGTPITFEMRWKGSASQPDRSQWILTSCVPVVDESGKVVSVVGNTIDINAQKSSEKVAQARVEALEQATMSERKFMRFAQLAPVAIYVFIPNKGMQYLNDKFFELTGHPRVEFEKLNWPDIVYDEDVGEALSAWSSIVEGRKTDMIQFRLKKTWDDREGVRSQVWVQGSSYPELDRDGNVISIMGTLFDISYFKWAESLQSKRVEEALEAKRQQENFIDMTSHELRNPLSAVVQCADSVLATLHQLTLRSANSKLQSVSGEIDSCIDALQTIVTCSLHQKHVIDDVLTLSKFDSNLIYITPMRVQPATVVSEALKLFKVECNQLEISLKFVADDSLRDFEWVMLDPSRLIQILINLVTNAIKFTKLSAVRTITVTLGGSWTERPPALDSIHFTASDKSFHPASRLSMKPSAGALVDNPEWGSGPTGFIWIQVSDTGCGMTREEQNRLFSRFQQATQRTYVKYGGSGLGLFISKSLAALQGGSIGVNSFPNVGSTFAFYVQTRTTEPPLNARKSATKAIGMGDGSTEAMKVAKLNVLLVEDNLVNQKVLSKQLRNAGCKVSTAGNGVEALEWLTSSVHWSTNSITDTENGQDPTQRQGLDVIFMDIEMPIMDGLACTTKIREYEAKGMIRPVDEEHARGARRRIPILAVSANARSEQVKQAIEAGMDDAISKPFRIHELWPKVEGIVPRLANR</sequence>
<dbReference type="PRINTS" id="PR00344">
    <property type="entry name" value="BCTRLSENSOR"/>
</dbReference>
<proteinExistence type="predicted"/>
<dbReference type="InterPro" id="IPR005467">
    <property type="entry name" value="His_kinase_dom"/>
</dbReference>
<dbReference type="NCBIfam" id="TIGR00229">
    <property type="entry name" value="sensory_box"/>
    <property type="match status" value="1"/>
</dbReference>
<dbReference type="Proteomes" id="UP000799779">
    <property type="component" value="Unassembled WGS sequence"/>
</dbReference>
<dbReference type="PROSITE" id="PS50110">
    <property type="entry name" value="RESPONSE_REGULATORY"/>
    <property type="match status" value="1"/>
</dbReference>
<dbReference type="PROSITE" id="PS50109">
    <property type="entry name" value="HIS_KIN"/>
    <property type="match status" value="1"/>
</dbReference>
<dbReference type="SMART" id="SM00387">
    <property type="entry name" value="HATPase_c"/>
    <property type="match status" value="1"/>
</dbReference>
<dbReference type="PROSITE" id="PS50113">
    <property type="entry name" value="PAC"/>
    <property type="match status" value="1"/>
</dbReference>
<dbReference type="CDD" id="cd00130">
    <property type="entry name" value="PAS"/>
    <property type="match status" value="2"/>
</dbReference>
<dbReference type="InterPro" id="IPR036097">
    <property type="entry name" value="HisK_dim/P_sf"/>
</dbReference>
<evidence type="ECO:0008006" key="8">
    <source>
        <dbReference type="Google" id="ProtNLM"/>
    </source>
</evidence>
<dbReference type="AlphaFoldDB" id="A0A6A5WB91"/>
<evidence type="ECO:0000259" key="3">
    <source>
        <dbReference type="PROSITE" id="PS50109"/>
    </source>
</evidence>
<dbReference type="SMART" id="SM00448">
    <property type="entry name" value="REC"/>
    <property type="match status" value="1"/>
</dbReference>
<evidence type="ECO:0000259" key="4">
    <source>
        <dbReference type="PROSITE" id="PS50110"/>
    </source>
</evidence>
<evidence type="ECO:0000313" key="6">
    <source>
        <dbReference type="EMBL" id="KAF1998942.1"/>
    </source>
</evidence>
<dbReference type="InterPro" id="IPR035965">
    <property type="entry name" value="PAS-like_dom_sf"/>
</dbReference>
<dbReference type="GO" id="GO:0006355">
    <property type="term" value="P:regulation of DNA-templated transcription"/>
    <property type="evidence" value="ECO:0007669"/>
    <property type="project" value="InterPro"/>
</dbReference>
<evidence type="ECO:0000313" key="7">
    <source>
        <dbReference type="Proteomes" id="UP000799779"/>
    </source>
</evidence>
<dbReference type="GO" id="GO:0000155">
    <property type="term" value="F:phosphorelay sensor kinase activity"/>
    <property type="evidence" value="ECO:0007669"/>
    <property type="project" value="InterPro"/>
</dbReference>
<dbReference type="InterPro" id="IPR011006">
    <property type="entry name" value="CheY-like_superfamily"/>
</dbReference>
<dbReference type="Gene3D" id="3.30.565.10">
    <property type="entry name" value="Histidine kinase-like ATPase, C-terminal domain"/>
    <property type="match status" value="1"/>
</dbReference>
<evidence type="ECO:0000259" key="5">
    <source>
        <dbReference type="PROSITE" id="PS50113"/>
    </source>
</evidence>
<dbReference type="InterPro" id="IPR013767">
    <property type="entry name" value="PAS_fold"/>
</dbReference>
<dbReference type="InterPro" id="IPR050956">
    <property type="entry name" value="2C_system_His_kinase"/>
</dbReference>
<dbReference type="SUPFAM" id="SSF55785">
    <property type="entry name" value="PYP-like sensor domain (PAS domain)"/>
    <property type="match status" value="2"/>
</dbReference>
<accession>A0A6A5WB91</accession>
<dbReference type="SMART" id="SM00388">
    <property type="entry name" value="HisKA"/>
    <property type="match status" value="1"/>
</dbReference>
<dbReference type="SUPFAM" id="SSF52172">
    <property type="entry name" value="CheY-like"/>
    <property type="match status" value="1"/>
</dbReference>
<keyword evidence="7" id="KW-1185">Reference proteome</keyword>
<dbReference type="SUPFAM" id="SSF47384">
    <property type="entry name" value="Homodimeric domain of signal transducing histidine kinase"/>
    <property type="match status" value="1"/>
</dbReference>
<dbReference type="Pfam" id="PF26131">
    <property type="entry name" value="PAS-like"/>
    <property type="match status" value="1"/>
</dbReference>
<dbReference type="PANTHER" id="PTHR43719">
    <property type="entry name" value="TWO-COMPONENT HISTIDINE KINASE"/>
    <property type="match status" value="1"/>
</dbReference>
<dbReference type="CDD" id="cd00082">
    <property type="entry name" value="HisKA"/>
    <property type="match status" value="1"/>
</dbReference>
<dbReference type="EMBL" id="ML977600">
    <property type="protein sequence ID" value="KAF1998942.1"/>
    <property type="molecule type" value="Genomic_DNA"/>
</dbReference>
<keyword evidence="1 2" id="KW-0597">Phosphoprotein</keyword>
<dbReference type="InterPro" id="IPR000014">
    <property type="entry name" value="PAS"/>
</dbReference>
<feature type="domain" description="Response regulatory" evidence="4">
    <location>
        <begin position="747"/>
        <end position="899"/>
    </location>
</feature>
<evidence type="ECO:0000256" key="2">
    <source>
        <dbReference type="PROSITE-ProRule" id="PRU00169"/>
    </source>
</evidence>
<reference evidence="6" key="1">
    <citation type="journal article" date="2020" name="Stud. Mycol.">
        <title>101 Dothideomycetes genomes: a test case for predicting lifestyles and emergence of pathogens.</title>
        <authorList>
            <person name="Haridas S."/>
            <person name="Albert R."/>
            <person name="Binder M."/>
            <person name="Bloem J."/>
            <person name="Labutti K."/>
            <person name="Salamov A."/>
            <person name="Andreopoulos B."/>
            <person name="Baker S."/>
            <person name="Barry K."/>
            <person name="Bills G."/>
            <person name="Bluhm B."/>
            <person name="Cannon C."/>
            <person name="Castanera R."/>
            <person name="Culley D."/>
            <person name="Daum C."/>
            <person name="Ezra D."/>
            <person name="Gonzalez J."/>
            <person name="Henrissat B."/>
            <person name="Kuo A."/>
            <person name="Liang C."/>
            <person name="Lipzen A."/>
            <person name="Lutzoni F."/>
            <person name="Magnuson J."/>
            <person name="Mondo S."/>
            <person name="Nolan M."/>
            <person name="Ohm R."/>
            <person name="Pangilinan J."/>
            <person name="Park H.-J."/>
            <person name="Ramirez L."/>
            <person name="Alfaro M."/>
            <person name="Sun H."/>
            <person name="Tritt A."/>
            <person name="Yoshinaga Y."/>
            <person name="Zwiers L.-H."/>
            <person name="Turgeon B."/>
            <person name="Goodwin S."/>
            <person name="Spatafora J."/>
            <person name="Crous P."/>
            <person name="Grigoriev I."/>
        </authorList>
    </citation>
    <scope>NUCLEOTIDE SEQUENCE</scope>
    <source>
        <strain evidence="6">CBS 123094</strain>
    </source>
</reference>
<feature type="modified residue" description="4-aspartylphosphate" evidence="2">
    <location>
        <position position="817"/>
    </location>
</feature>
<dbReference type="Pfam" id="PF00072">
    <property type="entry name" value="Response_reg"/>
    <property type="match status" value="1"/>
</dbReference>
<dbReference type="Pfam" id="PF02518">
    <property type="entry name" value="HATPase_c"/>
    <property type="match status" value="1"/>
</dbReference>
<name>A0A6A5WB91_9PLEO</name>
<dbReference type="Pfam" id="PF00989">
    <property type="entry name" value="PAS"/>
    <property type="match status" value="1"/>
</dbReference>
<dbReference type="InterPro" id="IPR003594">
    <property type="entry name" value="HATPase_dom"/>
</dbReference>
<gene>
    <name evidence="6" type="ORF">P154DRAFT_602525</name>
</gene>
<dbReference type="OrthoDB" id="303614at2759"/>
<dbReference type="InterPro" id="IPR001789">
    <property type="entry name" value="Sig_transdc_resp-reg_receiver"/>
</dbReference>
<organism evidence="6 7">
    <name type="scientific">Amniculicola lignicola CBS 123094</name>
    <dbReference type="NCBI Taxonomy" id="1392246"/>
    <lineage>
        <taxon>Eukaryota</taxon>
        <taxon>Fungi</taxon>
        <taxon>Dikarya</taxon>
        <taxon>Ascomycota</taxon>
        <taxon>Pezizomycotina</taxon>
        <taxon>Dothideomycetes</taxon>
        <taxon>Pleosporomycetidae</taxon>
        <taxon>Pleosporales</taxon>
        <taxon>Amniculicolaceae</taxon>
        <taxon>Amniculicola</taxon>
    </lineage>
</organism>
<dbReference type="InterPro" id="IPR003661">
    <property type="entry name" value="HisK_dim/P_dom"/>
</dbReference>
<dbReference type="PANTHER" id="PTHR43719:SF30">
    <property type="entry name" value="TWO-COMPONENT SYSTEM RESPONSE REGULATOR"/>
    <property type="match status" value="1"/>
</dbReference>
<feature type="domain" description="Histidine kinase" evidence="3">
    <location>
        <begin position="433"/>
        <end position="716"/>
    </location>
</feature>
<dbReference type="InterPro" id="IPR004358">
    <property type="entry name" value="Sig_transdc_His_kin-like_C"/>
</dbReference>
<dbReference type="Gene3D" id="3.40.50.2300">
    <property type="match status" value="1"/>
</dbReference>
<dbReference type="Gene3D" id="3.30.450.20">
    <property type="entry name" value="PAS domain"/>
    <property type="match status" value="2"/>
</dbReference>
<dbReference type="InterPro" id="IPR036890">
    <property type="entry name" value="HATPase_C_sf"/>
</dbReference>
<dbReference type="Gene3D" id="1.10.287.130">
    <property type="match status" value="1"/>
</dbReference>
<dbReference type="InterPro" id="IPR000700">
    <property type="entry name" value="PAS-assoc_C"/>
</dbReference>
<dbReference type="Pfam" id="PF00512">
    <property type="entry name" value="HisKA"/>
    <property type="match status" value="1"/>
</dbReference>
<dbReference type="SMART" id="SM00091">
    <property type="entry name" value="PAS"/>
    <property type="match status" value="2"/>
</dbReference>
<dbReference type="SUPFAM" id="SSF55874">
    <property type="entry name" value="ATPase domain of HSP90 chaperone/DNA topoisomerase II/histidine kinase"/>
    <property type="match status" value="1"/>
</dbReference>
<dbReference type="CDD" id="cd17546">
    <property type="entry name" value="REC_hyHK_CKI1_RcsC-like"/>
    <property type="match status" value="1"/>
</dbReference>
<dbReference type="InterPro" id="IPR058846">
    <property type="entry name" value="PAS-like"/>
</dbReference>
<feature type="domain" description="PAC" evidence="5">
    <location>
        <begin position="218"/>
        <end position="273"/>
    </location>
</feature>
<evidence type="ECO:0000256" key="1">
    <source>
        <dbReference type="ARBA" id="ARBA00022553"/>
    </source>
</evidence>
<protein>
    <recommendedName>
        <fullName evidence="8">Histidine kinase HHK8p</fullName>
    </recommendedName>
</protein>
<dbReference type="Pfam" id="PF13426">
    <property type="entry name" value="PAS_9"/>
    <property type="match status" value="1"/>
</dbReference>